<organism evidence="2 3">
    <name type="scientific">Phycicoccus duodecadis</name>
    <dbReference type="NCBI Taxonomy" id="173053"/>
    <lineage>
        <taxon>Bacteria</taxon>
        <taxon>Bacillati</taxon>
        <taxon>Actinomycetota</taxon>
        <taxon>Actinomycetes</taxon>
        <taxon>Micrococcales</taxon>
        <taxon>Intrasporangiaceae</taxon>
        <taxon>Phycicoccus</taxon>
    </lineage>
</organism>
<reference evidence="2 3" key="1">
    <citation type="submission" date="2017-12" db="EMBL/GenBank/DDBJ databases">
        <title>Sequencing the genomes of 1000 Actinobacteria strains.</title>
        <authorList>
            <person name="Klenk H.-P."/>
        </authorList>
    </citation>
    <scope>NUCLEOTIDE SEQUENCE [LARGE SCALE GENOMIC DNA]</scope>
    <source>
        <strain evidence="2 3">DSM 12806</strain>
    </source>
</reference>
<keyword evidence="1" id="KW-1133">Transmembrane helix</keyword>
<dbReference type="OrthoDB" id="3830423at2"/>
<protein>
    <recommendedName>
        <fullName evidence="4">Integral membrane protein</fullName>
    </recommendedName>
</protein>
<feature type="transmembrane region" description="Helical" evidence="1">
    <location>
        <begin position="65"/>
        <end position="84"/>
    </location>
</feature>
<accession>A0A2N3YKQ8</accession>
<dbReference type="EMBL" id="PJNE01000001">
    <property type="protein sequence ID" value="PKW27368.1"/>
    <property type="molecule type" value="Genomic_DNA"/>
</dbReference>
<evidence type="ECO:0000313" key="3">
    <source>
        <dbReference type="Proteomes" id="UP000233781"/>
    </source>
</evidence>
<feature type="transmembrane region" description="Helical" evidence="1">
    <location>
        <begin position="6"/>
        <end position="27"/>
    </location>
</feature>
<keyword evidence="3" id="KW-1185">Reference proteome</keyword>
<feature type="transmembrane region" description="Helical" evidence="1">
    <location>
        <begin position="34"/>
        <end position="53"/>
    </location>
</feature>
<dbReference type="Proteomes" id="UP000233781">
    <property type="component" value="Unassembled WGS sequence"/>
</dbReference>
<evidence type="ECO:0008006" key="4">
    <source>
        <dbReference type="Google" id="ProtNLM"/>
    </source>
</evidence>
<gene>
    <name evidence="2" type="ORF">ATL31_2209</name>
</gene>
<evidence type="ECO:0000256" key="1">
    <source>
        <dbReference type="SAM" id="Phobius"/>
    </source>
</evidence>
<keyword evidence="1" id="KW-0812">Transmembrane</keyword>
<sequence>MDLLENVFVLLHLLGMAAIVGSAVFVARGRSTPALLWGARAQIVSGLILVGIAEAGADPVNHAKIGVKLVVAIAVAACAEIAAAKVRKGEGERPQLVTAAGALAVLNAAIAVLWVSGS</sequence>
<proteinExistence type="predicted"/>
<dbReference type="RefSeq" id="WP_101395806.1">
    <property type="nucleotide sequence ID" value="NZ_PJNE01000001.1"/>
</dbReference>
<feature type="transmembrane region" description="Helical" evidence="1">
    <location>
        <begin position="96"/>
        <end position="115"/>
    </location>
</feature>
<dbReference type="AlphaFoldDB" id="A0A2N3YKQ8"/>
<keyword evidence="1" id="KW-0472">Membrane</keyword>
<evidence type="ECO:0000313" key="2">
    <source>
        <dbReference type="EMBL" id="PKW27368.1"/>
    </source>
</evidence>
<comment type="caution">
    <text evidence="2">The sequence shown here is derived from an EMBL/GenBank/DDBJ whole genome shotgun (WGS) entry which is preliminary data.</text>
</comment>
<name>A0A2N3YKQ8_9MICO</name>